<keyword evidence="4" id="KW-0378">Hydrolase</keyword>
<evidence type="ECO:0008006" key="9">
    <source>
        <dbReference type="Google" id="ProtNLM"/>
    </source>
</evidence>
<reference evidence="7 8" key="1">
    <citation type="submission" date="2015-01" db="EMBL/GenBank/DDBJ databases">
        <title>The Genome Sequence of Exophiala sideris CBS121828.</title>
        <authorList>
            <consortium name="The Broad Institute Genomics Platform"/>
            <person name="Cuomo C."/>
            <person name="de Hoog S."/>
            <person name="Gorbushina A."/>
            <person name="Stielow B."/>
            <person name="Teixiera M."/>
            <person name="Abouelleil A."/>
            <person name="Chapman S.B."/>
            <person name="Priest M."/>
            <person name="Young S.K."/>
            <person name="Wortman J."/>
            <person name="Nusbaum C."/>
            <person name="Birren B."/>
        </authorList>
    </citation>
    <scope>NUCLEOTIDE SEQUENCE [LARGE SCALE GENOMIC DNA]</scope>
    <source>
        <strain evidence="7 8">CBS 121828</strain>
    </source>
</reference>
<protein>
    <recommendedName>
        <fullName evidence="9">Serine carboxypeptidase S28</fullName>
    </recommendedName>
</protein>
<evidence type="ECO:0000256" key="2">
    <source>
        <dbReference type="ARBA" id="ARBA00022670"/>
    </source>
</evidence>
<dbReference type="PANTHER" id="PTHR11010:SF117">
    <property type="entry name" value="SERINE PROTEASE 16"/>
    <property type="match status" value="1"/>
</dbReference>
<keyword evidence="5" id="KW-0325">Glycoprotein</keyword>
<dbReference type="GO" id="GO:0070008">
    <property type="term" value="F:serine-type exopeptidase activity"/>
    <property type="evidence" value="ECO:0007669"/>
    <property type="project" value="InterPro"/>
</dbReference>
<evidence type="ECO:0000256" key="1">
    <source>
        <dbReference type="ARBA" id="ARBA00011079"/>
    </source>
</evidence>
<dbReference type="InterPro" id="IPR008758">
    <property type="entry name" value="Peptidase_S28"/>
</dbReference>
<dbReference type="GO" id="GO:0006508">
    <property type="term" value="P:proteolysis"/>
    <property type="evidence" value="ECO:0007669"/>
    <property type="project" value="UniProtKB-KW"/>
</dbReference>
<feature type="chain" id="PRO_5002236230" description="Serine carboxypeptidase S28" evidence="6">
    <location>
        <begin position="32"/>
        <end position="543"/>
    </location>
</feature>
<evidence type="ECO:0000256" key="6">
    <source>
        <dbReference type="SAM" id="SignalP"/>
    </source>
</evidence>
<sequence>MALRYSFLHATMNMALLILLQVLGIVSLSTSQAVLRRQSQGEPLTSIYPTQNFTMPVDHFQNESRYTPHTNNTFQQNYWLDTSNYVEGGPVIVHAMGEDSVGDLDWLQSGLVHQIANATGGVAVLWGQRYYSGGTIIPFGQYNTSNLRFHSTEQALADLAYFAQRAVFSGLEHKNLTAPGTPWIIIGGSYAGVISAFTRIQYPDLFWGGISSSGITTAIDDAWAYYDVVRRYGPKDCISTQQQLVGLMDNVYSSGNKTALRQLISAYNVSESTPYPDLQSYLTTPLQAWDLGWAYHTTPINGSGSYCSYITNQADVANASSTLKATARSLLSYANKTATPNANELYYPLLNFMGFVLNTYIYCHGQTVAECLSLYSPSPFNWLVCTEYGQWGTGYTPGSPGHPAALPLVSRTLIPEYFINQCKQTYNITSGPQLQRFNKYGGVNLSYPRLAISTGQFDFYRPLGPLAEFLPNTTAAPNPRIASNGTTAAPQIVIQGAYHEWDFYGFLPNQTTTFKAPVAVQSAKSREIEAVKTWLQEWNQTHP</sequence>
<evidence type="ECO:0000313" key="8">
    <source>
        <dbReference type="Proteomes" id="UP000053599"/>
    </source>
</evidence>
<name>A0A0D1WYI7_9EURO</name>
<dbReference type="EMBL" id="KN846953">
    <property type="protein sequence ID" value="KIV80231.1"/>
    <property type="molecule type" value="Genomic_DNA"/>
</dbReference>
<dbReference type="OrthoDB" id="1735038at2759"/>
<dbReference type="Pfam" id="PF05577">
    <property type="entry name" value="Peptidase_S28"/>
    <property type="match status" value="1"/>
</dbReference>
<evidence type="ECO:0000256" key="3">
    <source>
        <dbReference type="ARBA" id="ARBA00022729"/>
    </source>
</evidence>
<feature type="signal peptide" evidence="6">
    <location>
        <begin position="1"/>
        <end position="31"/>
    </location>
</feature>
<keyword evidence="3 6" id="KW-0732">Signal</keyword>
<keyword evidence="2" id="KW-0645">Protease</keyword>
<comment type="similarity">
    <text evidence="1">Belongs to the peptidase S28 family.</text>
</comment>
<accession>A0A0D1WYI7</accession>
<proteinExistence type="inferred from homology"/>
<organism evidence="7 8">
    <name type="scientific">Exophiala sideris</name>
    <dbReference type="NCBI Taxonomy" id="1016849"/>
    <lineage>
        <taxon>Eukaryota</taxon>
        <taxon>Fungi</taxon>
        <taxon>Dikarya</taxon>
        <taxon>Ascomycota</taxon>
        <taxon>Pezizomycotina</taxon>
        <taxon>Eurotiomycetes</taxon>
        <taxon>Chaetothyriomycetidae</taxon>
        <taxon>Chaetothyriales</taxon>
        <taxon>Herpotrichiellaceae</taxon>
        <taxon>Exophiala</taxon>
    </lineage>
</organism>
<evidence type="ECO:0000313" key="7">
    <source>
        <dbReference type="EMBL" id="KIV80231.1"/>
    </source>
</evidence>
<dbReference type="InterPro" id="IPR029058">
    <property type="entry name" value="AB_hydrolase_fold"/>
</dbReference>
<dbReference type="SUPFAM" id="SSF53474">
    <property type="entry name" value="alpha/beta-Hydrolases"/>
    <property type="match status" value="1"/>
</dbReference>
<dbReference type="Gene3D" id="3.40.50.1820">
    <property type="entry name" value="alpha/beta hydrolase"/>
    <property type="match status" value="2"/>
</dbReference>
<evidence type="ECO:0000256" key="5">
    <source>
        <dbReference type="ARBA" id="ARBA00023180"/>
    </source>
</evidence>
<dbReference type="AlphaFoldDB" id="A0A0D1WYI7"/>
<dbReference type="Proteomes" id="UP000053599">
    <property type="component" value="Unassembled WGS sequence"/>
</dbReference>
<dbReference type="PANTHER" id="PTHR11010">
    <property type="entry name" value="PROTEASE S28 PRO-X CARBOXYPEPTIDASE-RELATED"/>
    <property type="match status" value="1"/>
</dbReference>
<gene>
    <name evidence="7" type="ORF">PV11_07746</name>
</gene>
<dbReference type="GO" id="GO:0008239">
    <property type="term" value="F:dipeptidyl-peptidase activity"/>
    <property type="evidence" value="ECO:0007669"/>
    <property type="project" value="TreeGrafter"/>
</dbReference>
<evidence type="ECO:0000256" key="4">
    <source>
        <dbReference type="ARBA" id="ARBA00022801"/>
    </source>
</evidence>